<dbReference type="EMBL" id="LLXI01002384">
    <property type="protein sequence ID" value="PKY57001.1"/>
    <property type="molecule type" value="Genomic_DNA"/>
</dbReference>
<evidence type="ECO:0000313" key="2">
    <source>
        <dbReference type="Proteomes" id="UP000234323"/>
    </source>
</evidence>
<keyword evidence="2" id="KW-1185">Reference proteome</keyword>
<name>A0A2I1HDM3_9GLOM</name>
<dbReference type="SUPFAM" id="SSF46689">
    <property type="entry name" value="Homeodomain-like"/>
    <property type="match status" value="1"/>
</dbReference>
<gene>
    <name evidence="1" type="ORF">RhiirA4_477712</name>
</gene>
<dbReference type="Proteomes" id="UP000234323">
    <property type="component" value="Unassembled WGS sequence"/>
</dbReference>
<comment type="caution">
    <text evidence="1">The sequence shown here is derived from an EMBL/GenBank/DDBJ whole genome shotgun (WGS) entry which is preliminary data.</text>
</comment>
<sequence>MARSFSEDLKWRVVYLYHDGHRRKKIAELLHISKATVDKVLQIYVQWGTVVNPWQKLPGRHKTLTRNEMKILQELVKDKLYARILHNVCTQTRPSTLKKWIIIRIVIT</sequence>
<dbReference type="InterPro" id="IPR009057">
    <property type="entry name" value="Homeodomain-like_sf"/>
</dbReference>
<reference evidence="1 2" key="1">
    <citation type="submission" date="2015-10" db="EMBL/GenBank/DDBJ databases">
        <title>Genome analyses suggest a sexual origin of heterokaryosis in a supposedly ancient asexual fungus.</title>
        <authorList>
            <person name="Ropars J."/>
            <person name="Sedzielewska K."/>
            <person name="Noel J."/>
            <person name="Charron P."/>
            <person name="Farinelli L."/>
            <person name="Marton T."/>
            <person name="Kruger M."/>
            <person name="Pelin A."/>
            <person name="Brachmann A."/>
            <person name="Corradi N."/>
        </authorList>
    </citation>
    <scope>NUCLEOTIDE SEQUENCE [LARGE SCALE GENOMIC DNA]</scope>
    <source>
        <strain evidence="1 2">A4</strain>
    </source>
</reference>
<dbReference type="Gene3D" id="1.10.10.10">
    <property type="entry name" value="Winged helix-like DNA-binding domain superfamily/Winged helix DNA-binding domain"/>
    <property type="match status" value="1"/>
</dbReference>
<evidence type="ECO:0008006" key="3">
    <source>
        <dbReference type="Google" id="ProtNLM"/>
    </source>
</evidence>
<dbReference type="VEuPathDB" id="FungiDB:FUN_022720"/>
<protein>
    <recommendedName>
        <fullName evidence="3">Homeodomain-like protein</fullName>
    </recommendedName>
</protein>
<evidence type="ECO:0000313" key="1">
    <source>
        <dbReference type="EMBL" id="PKY57001.1"/>
    </source>
</evidence>
<dbReference type="InterPro" id="IPR036388">
    <property type="entry name" value="WH-like_DNA-bd_sf"/>
</dbReference>
<organism evidence="1 2">
    <name type="scientific">Rhizophagus irregularis</name>
    <dbReference type="NCBI Taxonomy" id="588596"/>
    <lineage>
        <taxon>Eukaryota</taxon>
        <taxon>Fungi</taxon>
        <taxon>Fungi incertae sedis</taxon>
        <taxon>Mucoromycota</taxon>
        <taxon>Glomeromycotina</taxon>
        <taxon>Glomeromycetes</taxon>
        <taxon>Glomerales</taxon>
        <taxon>Glomeraceae</taxon>
        <taxon>Rhizophagus</taxon>
    </lineage>
</organism>
<dbReference type="AlphaFoldDB" id="A0A2I1HDM3"/>
<dbReference type="Pfam" id="PF13384">
    <property type="entry name" value="HTH_23"/>
    <property type="match status" value="1"/>
</dbReference>
<accession>A0A2I1HDM3</accession>
<dbReference type="VEuPathDB" id="FungiDB:RhiirA1_543874"/>
<proteinExistence type="predicted"/>